<evidence type="ECO:0000259" key="4">
    <source>
        <dbReference type="Pfam" id="PF07687"/>
    </source>
</evidence>
<name>A0A916VEU6_9BACL</name>
<dbReference type="AlphaFoldDB" id="A0A916VEU6"/>
<dbReference type="InterPro" id="IPR011650">
    <property type="entry name" value="Peptidase_M20_dimer"/>
</dbReference>
<dbReference type="GO" id="GO:0016787">
    <property type="term" value="F:hydrolase activity"/>
    <property type="evidence" value="ECO:0007669"/>
    <property type="project" value="UniProtKB-KW"/>
</dbReference>
<gene>
    <name evidence="5" type="ORF">PRECH8_08930</name>
</gene>
<dbReference type="SUPFAM" id="SSF55031">
    <property type="entry name" value="Bacterial exopeptidase dimerisation domain"/>
    <property type="match status" value="1"/>
</dbReference>
<dbReference type="InterPro" id="IPR036264">
    <property type="entry name" value="Bact_exopeptidase_dim_dom"/>
</dbReference>
<dbReference type="PANTHER" id="PTHR43808:SF9">
    <property type="entry name" value="BLL0789 PROTEIN"/>
    <property type="match status" value="1"/>
</dbReference>
<evidence type="ECO:0000256" key="3">
    <source>
        <dbReference type="PIRSR" id="PIRSR037238-1"/>
    </source>
</evidence>
<accession>A0A916VEU6</accession>
<dbReference type="PIRSF" id="PIRSF037238">
    <property type="entry name" value="Carboxypeptidase_G2"/>
    <property type="match status" value="1"/>
</dbReference>
<reference evidence="5" key="1">
    <citation type="submission" date="2020-08" db="EMBL/GenBank/DDBJ databases">
        <authorList>
            <person name="Uke A."/>
            <person name="Chhe C."/>
            <person name="Baramee S."/>
            <person name="Kosugi A."/>
        </authorList>
    </citation>
    <scope>NUCLEOTIDE SEQUENCE</scope>
    <source>
        <strain evidence="5">DA-C8</strain>
    </source>
</reference>
<evidence type="ECO:0000313" key="5">
    <source>
        <dbReference type="EMBL" id="GFR37597.1"/>
    </source>
</evidence>
<proteinExistence type="predicted"/>
<dbReference type="CDD" id="cd03885">
    <property type="entry name" value="M20_CPDG2"/>
    <property type="match status" value="1"/>
</dbReference>
<reference evidence="5" key="2">
    <citation type="journal article" date="2021" name="Data Brief">
        <title>Draft genome sequence data of the facultative, thermophilic, xylanolytic bacterium Paenibacillus sp. strain DA-C8.</title>
        <authorList>
            <person name="Chhe C."/>
            <person name="Uke A."/>
            <person name="Baramee S."/>
            <person name="Ungkulpasvich U."/>
            <person name="Tachaapaikoon C."/>
            <person name="Pason P."/>
            <person name="Waeonukul R."/>
            <person name="Ratanakhanokchai K."/>
            <person name="Kosugi A."/>
        </authorList>
    </citation>
    <scope>NUCLEOTIDE SEQUENCE</scope>
    <source>
        <strain evidence="5">DA-C8</strain>
    </source>
</reference>
<evidence type="ECO:0000256" key="2">
    <source>
        <dbReference type="ARBA" id="ARBA00022801"/>
    </source>
</evidence>
<dbReference type="GO" id="GO:0046872">
    <property type="term" value="F:metal ion binding"/>
    <property type="evidence" value="ECO:0007669"/>
    <property type="project" value="UniProtKB-KW"/>
</dbReference>
<keyword evidence="1" id="KW-0479">Metal-binding</keyword>
<feature type="active site" evidence="3">
    <location>
        <position position="90"/>
    </location>
</feature>
<organism evidence="5 6">
    <name type="scientific">Insulibacter thermoxylanivorax</name>
    <dbReference type="NCBI Taxonomy" id="2749268"/>
    <lineage>
        <taxon>Bacteria</taxon>
        <taxon>Bacillati</taxon>
        <taxon>Bacillota</taxon>
        <taxon>Bacilli</taxon>
        <taxon>Bacillales</taxon>
        <taxon>Paenibacillaceae</taxon>
        <taxon>Insulibacter</taxon>
    </lineage>
</organism>
<protein>
    <submittedName>
        <fullName evidence="5">Peptidase M20</fullName>
    </submittedName>
</protein>
<dbReference type="Gene3D" id="3.40.630.10">
    <property type="entry name" value="Zn peptidases"/>
    <property type="match status" value="1"/>
</dbReference>
<dbReference type="Gene3D" id="3.30.70.360">
    <property type="match status" value="1"/>
</dbReference>
<dbReference type="InterPro" id="IPR002933">
    <property type="entry name" value="Peptidase_M20"/>
</dbReference>
<dbReference type="InterPro" id="IPR050072">
    <property type="entry name" value="Peptidase_M20A"/>
</dbReference>
<dbReference type="InterPro" id="IPR017150">
    <property type="entry name" value="Pept_M20_glutamate_carboxypep"/>
</dbReference>
<dbReference type="Proteomes" id="UP000654993">
    <property type="component" value="Unassembled WGS sequence"/>
</dbReference>
<feature type="domain" description="Peptidase M20 dimerisation" evidence="4">
    <location>
        <begin position="186"/>
        <end position="278"/>
    </location>
</feature>
<evidence type="ECO:0000256" key="1">
    <source>
        <dbReference type="ARBA" id="ARBA00022723"/>
    </source>
</evidence>
<dbReference type="PANTHER" id="PTHR43808">
    <property type="entry name" value="ACETYLORNITHINE DEACETYLASE"/>
    <property type="match status" value="1"/>
</dbReference>
<dbReference type="Pfam" id="PF07687">
    <property type="entry name" value="M20_dimer"/>
    <property type="match status" value="1"/>
</dbReference>
<sequence>MKETAPMSEWKGYIAEQLPDLLTDLEKLVNMDTPSRNKPLIDQAMKFVIERFQALIGGRVEVIPQSERGDQVKLHLGQGEGQILILTHLDTVFPEGEASSRPFRQEGGRLYGPGVFDMKCGLLQGLYAMHTVAKFGAPKKNIVLFVNTDEEIASTTSRRWIEEEAAKSDAVFVLEPALGPDGKLKTARKGVGRFTLEIEGVAAHSGIDHKSGVSALEELAHQILYLQGLTDYEQGSTVNVGTASGGTAFNIVSPYAKAEVEVRVEKLQEAERLMHLIMNLKPVLAKTKLTVTGGMVRPPMEQTLNRRLYQDAKDIAAALGFDFGEASTGGASDGNFTAALGIPTLDGLGAVGAGAHTEEEYVELDHIVPRTALLARLLQKYSS</sequence>
<dbReference type="SUPFAM" id="SSF53187">
    <property type="entry name" value="Zn-dependent exopeptidases"/>
    <property type="match status" value="1"/>
</dbReference>
<dbReference type="EMBL" id="BMAQ01000006">
    <property type="protein sequence ID" value="GFR37597.1"/>
    <property type="molecule type" value="Genomic_DNA"/>
</dbReference>
<feature type="active site" description="Proton acceptor" evidence="3">
    <location>
        <position position="150"/>
    </location>
</feature>
<evidence type="ECO:0000313" key="6">
    <source>
        <dbReference type="Proteomes" id="UP000654993"/>
    </source>
</evidence>
<keyword evidence="2" id="KW-0378">Hydrolase</keyword>
<keyword evidence="6" id="KW-1185">Reference proteome</keyword>
<comment type="caution">
    <text evidence="5">The sequence shown here is derived from an EMBL/GenBank/DDBJ whole genome shotgun (WGS) entry which is preliminary data.</text>
</comment>
<dbReference type="Pfam" id="PF01546">
    <property type="entry name" value="Peptidase_M20"/>
    <property type="match status" value="1"/>
</dbReference>